<evidence type="ECO:0000313" key="3">
    <source>
        <dbReference type="EMBL" id="ORZ26661.1"/>
    </source>
</evidence>
<feature type="region of interest" description="Disordered" evidence="1">
    <location>
        <begin position="118"/>
        <end position="173"/>
    </location>
</feature>
<accession>A0A1Y2GY16</accession>
<keyword evidence="2" id="KW-1133">Transmembrane helix</keyword>
<dbReference type="Proteomes" id="UP000193648">
    <property type="component" value="Unassembled WGS sequence"/>
</dbReference>
<dbReference type="AlphaFoldDB" id="A0A1Y2GY16"/>
<gene>
    <name evidence="3" type="ORF">BCR41DRAFT_419644</name>
</gene>
<feature type="transmembrane region" description="Helical" evidence="2">
    <location>
        <begin position="178"/>
        <end position="201"/>
    </location>
</feature>
<dbReference type="GeneID" id="33571634"/>
<dbReference type="OrthoDB" id="2253354at2759"/>
<reference evidence="3 4" key="1">
    <citation type="submission" date="2016-07" db="EMBL/GenBank/DDBJ databases">
        <title>Pervasive Adenine N6-methylation of Active Genes in Fungi.</title>
        <authorList>
            <consortium name="DOE Joint Genome Institute"/>
            <person name="Mondo S.J."/>
            <person name="Dannebaum R.O."/>
            <person name="Kuo R.C."/>
            <person name="Labutti K."/>
            <person name="Haridas S."/>
            <person name="Kuo A."/>
            <person name="Salamov A."/>
            <person name="Ahrendt S.R."/>
            <person name="Lipzen A."/>
            <person name="Sullivan W."/>
            <person name="Andreopoulos W.B."/>
            <person name="Clum A."/>
            <person name="Lindquist E."/>
            <person name="Daum C."/>
            <person name="Ramamoorthy G.K."/>
            <person name="Gryganskyi A."/>
            <person name="Culley D."/>
            <person name="Magnuson J.K."/>
            <person name="James T.Y."/>
            <person name="O'Malley M.A."/>
            <person name="Stajich J.E."/>
            <person name="Spatafora J.W."/>
            <person name="Visel A."/>
            <person name="Grigoriev I.V."/>
        </authorList>
    </citation>
    <scope>NUCLEOTIDE SEQUENCE [LARGE SCALE GENOMIC DNA]</scope>
    <source>
        <strain evidence="3 4">NRRL 3116</strain>
    </source>
</reference>
<sequence length="314" mass="34730">MNTSTSYQTVARILRLQRYHHHHYGVPTTSKNKMLLTTNKPAITIIRQSRYLSANINNHTASVSRSGSGSRSKSEPGVGPVEEIPPTAVQPSKLTPERSMLDINENVKPIEQVIADLSRDTTTVSGTSTTSESESTLHHDKRSAESSNSSSETGAKSDSFDSQSTSSAPPPKAKKSKFWYILYHIIYWSAIGSLPVHLLMIKGEAKDLKEKQEWKIGVLTDMRDKLKRGESIEEEESLLTIGADRSKREEQVDDKYFEDLLISAEKQDFVFGKDKEIASEDPSPAPSSASASVSRVSPAGPRKPKPPKSERSYL</sequence>
<feature type="compositionally biased region" description="Low complexity" evidence="1">
    <location>
        <begin position="62"/>
        <end position="86"/>
    </location>
</feature>
<keyword evidence="2" id="KW-0472">Membrane</keyword>
<dbReference type="InParanoid" id="A0A1Y2GY16"/>
<evidence type="ECO:0000256" key="2">
    <source>
        <dbReference type="SAM" id="Phobius"/>
    </source>
</evidence>
<feature type="compositionally biased region" description="Low complexity" evidence="1">
    <location>
        <begin position="280"/>
        <end position="300"/>
    </location>
</feature>
<comment type="caution">
    <text evidence="3">The sequence shown here is derived from an EMBL/GenBank/DDBJ whole genome shotgun (WGS) entry which is preliminary data.</text>
</comment>
<organism evidence="3 4">
    <name type="scientific">Lobosporangium transversale</name>
    <dbReference type="NCBI Taxonomy" id="64571"/>
    <lineage>
        <taxon>Eukaryota</taxon>
        <taxon>Fungi</taxon>
        <taxon>Fungi incertae sedis</taxon>
        <taxon>Mucoromycota</taxon>
        <taxon>Mortierellomycotina</taxon>
        <taxon>Mortierellomycetes</taxon>
        <taxon>Mortierellales</taxon>
        <taxon>Mortierellaceae</taxon>
        <taxon>Lobosporangium</taxon>
    </lineage>
</organism>
<proteinExistence type="predicted"/>
<dbReference type="Pfam" id="PF17254">
    <property type="entry name" value="DUF5321"/>
    <property type="match status" value="1"/>
</dbReference>
<evidence type="ECO:0000313" key="4">
    <source>
        <dbReference type="Proteomes" id="UP000193648"/>
    </source>
</evidence>
<protein>
    <submittedName>
        <fullName evidence="3">Uncharacterized protein</fullName>
    </submittedName>
</protein>
<dbReference type="InterPro" id="IPR035213">
    <property type="entry name" value="DUF5321"/>
</dbReference>
<feature type="region of interest" description="Disordered" evidence="1">
    <location>
        <begin position="273"/>
        <end position="314"/>
    </location>
</feature>
<keyword evidence="4" id="KW-1185">Reference proteome</keyword>
<evidence type="ECO:0000256" key="1">
    <source>
        <dbReference type="SAM" id="MobiDB-lite"/>
    </source>
</evidence>
<feature type="compositionally biased region" description="Low complexity" evidence="1">
    <location>
        <begin position="121"/>
        <end position="134"/>
    </location>
</feature>
<keyword evidence="2" id="KW-0812">Transmembrane</keyword>
<dbReference type="EMBL" id="MCFF01000006">
    <property type="protein sequence ID" value="ORZ26661.1"/>
    <property type="molecule type" value="Genomic_DNA"/>
</dbReference>
<feature type="compositionally biased region" description="Basic and acidic residues" evidence="1">
    <location>
        <begin position="135"/>
        <end position="144"/>
    </location>
</feature>
<dbReference type="RefSeq" id="XP_021884424.1">
    <property type="nucleotide sequence ID" value="XM_022029791.1"/>
</dbReference>
<name>A0A1Y2GY16_9FUNG</name>
<feature type="region of interest" description="Disordered" evidence="1">
    <location>
        <begin position="60"/>
        <end position="98"/>
    </location>
</feature>